<organism evidence="1 2">
    <name type="scientific">Hermanssonia centrifuga</name>
    <dbReference type="NCBI Taxonomy" id="98765"/>
    <lineage>
        <taxon>Eukaryota</taxon>
        <taxon>Fungi</taxon>
        <taxon>Dikarya</taxon>
        <taxon>Basidiomycota</taxon>
        <taxon>Agaricomycotina</taxon>
        <taxon>Agaricomycetes</taxon>
        <taxon>Polyporales</taxon>
        <taxon>Meruliaceae</taxon>
        <taxon>Hermanssonia</taxon>
    </lineage>
</organism>
<dbReference type="AlphaFoldDB" id="A0A2R6NKS8"/>
<dbReference type="Proteomes" id="UP000186601">
    <property type="component" value="Unassembled WGS sequence"/>
</dbReference>
<accession>A0A2R6NKS8</accession>
<protein>
    <submittedName>
        <fullName evidence="1">Uncharacterized protein</fullName>
    </submittedName>
</protein>
<gene>
    <name evidence="1" type="ORF">PHLCEN_2v11200</name>
</gene>
<proteinExistence type="predicted"/>
<comment type="caution">
    <text evidence="1">The sequence shown here is derived from an EMBL/GenBank/DDBJ whole genome shotgun (WGS) entry which is preliminary data.</text>
</comment>
<reference evidence="1 2" key="1">
    <citation type="submission" date="2018-02" db="EMBL/GenBank/DDBJ databases">
        <title>Genome sequence of the basidiomycete white-rot fungus Phlebia centrifuga.</title>
        <authorList>
            <person name="Granchi Z."/>
            <person name="Peng M."/>
            <person name="de Vries R.P."/>
            <person name="Hilden K."/>
            <person name="Makela M.R."/>
            <person name="Grigoriev I."/>
            <person name="Riley R."/>
        </authorList>
    </citation>
    <scope>NUCLEOTIDE SEQUENCE [LARGE SCALE GENOMIC DNA]</scope>
    <source>
        <strain evidence="1 2">FBCC195</strain>
    </source>
</reference>
<evidence type="ECO:0000313" key="1">
    <source>
        <dbReference type="EMBL" id="PSR72963.1"/>
    </source>
</evidence>
<name>A0A2R6NKS8_9APHY</name>
<sequence length="89" mass="9812">MFSSQLWTLSARAIIPAILFRITARDAKGLPNALRWLIHLRTVRIDHTLVEVKTYLSITNIPPPSSPSVFSTGTFTSSNVMYAVPAVGE</sequence>
<keyword evidence="2" id="KW-1185">Reference proteome</keyword>
<dbReference type="EMBL" id="MLYV02001124">
    <property type="protein sequence ID" value="PSR72963.1"/>
    <property type="molecule type" value="Genomic_DNA"/>
</dbReference>
<evidence type="ECO:0000313" key="2">
    <source>
        <dbReference type="Proteomes" id="UP000186601"/>
    </source>
</evidence>